<feature type="domain" description="Endonuclease/exonuclease/phosphatase" evidence="9">
    <location>
        <begin position="35"/>
        <end position="338"/>
    </location>
</feature>
<evidence type="ECO:0000256" key="6">
    <source>
        <dbReference type="ARBA" id="ARBA00022801"/>
    </source>
</evidence>
<dbReference type="InterPro" id="IPR051547">
    <property type="entry name" value="TDP2-like"/>
</dbReference>
<evidence type="ECO:0000256" key="3">
    <source>
        <dbReference type="ARBA" id="ARBA00022722"/>
    </source>
</evidence>
<evidence type="ECO:0000256" key="8">
    <source>
        <dbReference type="ARBA" id="ARBA00023204"/>
    </source>
</evidence>
<accession>A0AB36SZ90</accession>
<dbReference type="GO" id="GO:0016787">
    <property type="term" value="F:hydrolase activity"/>
    <property type="evidence" value="ECO:0007669"/>
    <property type="project" value="UniProtKB-KW"/>
</dbReference>
<evidence type="ECO:0000256" key="5">
    <source>
        <dbReference type="ARBA" id="ARBA00022763"/>
    </source>
</evidence>
<sequence>MNSYFSKQRCCHRLFPAFPPAVPPIPEPQGPLTIMTWNIYFGTILTPLAGTTPEQLPQRVTEVFTLFQATNFPVRAGAIANQITRKKPDIIGLQEAAIWQLLLPQNSEVAVEYDFVSILLKELEKRGLHYEVLAIVDTTDATLPSSTGFNVRFVDRDAILVRKNSGLKFSNIQTKIFEAFLPVPVGGNVEKLLFGFISVDVEISGKKFKLVNIHLQPITPGIPQTLPIQLAQARELLTGPGATDLPLVFIGDFNSNSDGSGPSYNLLINAGFKDTWTIAGKGNGLTCCQDANVLNLISQLVVRIDLFLFRGDFKVEKVDVVGEEQEDRTPTALWPSDHAGVVASLILPS</sequence>
<proteinExistence type="predicted"/>
<evidence type="ECO:0000256" key="4">
    <source>
        <dbReference type="ARBA" id="ARBA00022723"/>
    </source>
</evidence>
<dbReference type="PANTHER" id="PTHR15822:SF4">
    <property type="entry name" value="TYROSYL-DNA PHOSPHODIESTERASE 2"/>
    <property type="match status" value="1"/>
</dbReference>
<reference evidence="10 11" key="1">
    <citation type="submission" date="2017-09" db="EMBL/GenBank/DDBJ databases">
        <title>Large-scale bioinformatics analysis of Bacillus genomes uncovers conserved roles of natural products in bacterial physiology.</title>
        <authorList>
            <consortium name="Agbiome Team Llc"/>
            <person name="Bleich R.M."/>
            <person name="Kirk G.J."/>
            <person name="Santa Maria K.C."/>
            <person name="Allen S.E."/>
            <person name="Farag S."/>
            <person name="Shank E.A."/>
            <person name="Bowers A."/>
        </authorList>
    </citation>
    <scope>NUCLEOTIDE SEQUENCE [LARGE SCALE GENOMIC DNA]</scope>
    <source>
        <strain evidence="10 11">AFS027629</strain>
    </source>
</reference>
<gene>
    <name evidence="10" type="ORF">CN551_30825</name>
</gene>
<organism evidence="10 11">
    <name type="scientific">Bacillus toyonensis</name>
    <dbReference type="NCBI Taxonomy" id="155322"/>
    <lineage>
        <taxon>Bacteria</taxon>
        <taxon>Bacillati</taxon>
        <taxon>Bacillota</taxon>
        <taxon>Bacilli</taxon>
        <taxon>Bacillales</taxon>
        <taxon>Bacillaceae</taxon>
        <taxon>Bacillus</taxon>
        <taxon>Bacillus cereus group</taxon>
    </lineage>
</organism>
<evidence type="ECO:0000313" key="11">
    <source>
        <dbReference type="Proteomes" id="UP000220078"/>
    </source>
</evidence>
<dbReference type="InterPro" id="IPR005135">
    <property type="entry name" value="Endo/exonuclease/phosphatase"/>
</dbReference>
<comment type="cofactor">
    <cofactor evidence="1">
        <name>Mn(2+)</name>
        <dbReference type="ChEBI" id="CHEBI:29035"/>
    </cofactor>
</comment>
<dbReference type="AlphaFoldDB" id="A0AB36SZ90"/>
<name>A0AB36SZ90_9BACI</name>
<dbReference type="PANTHER" id="PTHR15822">
    <property type="entry name" value="TRAF AND TNF RECEPTOR-ASSOCIATED PROTEIN"/>
    <property type="match status" value="1"/>
</dbReference>
<dbReference type="Proteomes" id="UP000220078">
    <property type="component" value="Unassembled WGS sequence"/>
</dbReference>
<evidence type="ECO:0000256" key="2">
    <source>
        <dbReference type="ARBA" id="ARBA00001946"/>
    </source>
</evidence>
<dbReference type="Pfam" id="PF03372">
    <property type="entry name" value="Exo_endo_phos"/>
    <property type="match status" value="1"/>
</dbReference>
<comment type="cofactor">
    <cofactor evidence="2">
        <name>Mg(2+)</name>
        <dbReference type="ChEBI" id="CHEBI:18420"/>
    </cofactor>
</comment>
<evidence type="ECO:0000259" key="9">
    <source>
        <dbReference type="Pfam" id="PF03372"/>
    </source>
</evidence>
<evidence type="ECO:0000256" key="7">
    <source>
        <dbReference type="ARBA" id="ARBA00022842"/>
    </source>
</evidence>
<dbReference type="RefSeq" id="WP_098144811.1">
    <property type="nucleotide sequence ID" value="NZ_NUAP01000084.1"/>
</dbReference>
<keyword evidence="8" id="KW-0234">DNA repair</keyword>
<keyword evidence="3" id="KW-0540">Nuclease</keyword>
<dbReference type="Gene3D" id="3.60.10.10">
    <property type="entry name" value="Endonuclease/exonuclease/phosphatase"/>
    <property type="match status" value="1"/>
</dbReference>
<evidence type="ECO:0000313" key="10">
    <source>
        <dbReference type="EMBL" id="PEN81679.1"/>
    </source>
</evidence>
<keyword evidence="10" id="KW-0255">Endonuclease</keyword>
<dbReference type="GO" id="GO:0046872">
    <property type="term" value="F:metal ion binding"/>
    <property type="evidence" value="ECO:0007669"/>
    <property type="project" value="UniProtKB-KW"/>
</dbReference>
<protein>
    <submittedName>
        <fullName evidence="10">Endonuclease</fullName>
    </submittedName>
</protein>
<dbReference type="GO" id="GO:0004519">
    <property type="term" value="F:endonuclease activity"/>
    <property type="evidence" value="ECO:0007669"/>
    <property type="project" value="UniProtKB-KW"/>
</dbReference>
<keyword evidence="6" id="KW-0378">Hydrolase</keyword>
<dbReference type="EMBL" id="NUAP01000084">
    <property type="protein sequence ID" value="PEN81679.1"/>
    <property type="molecule type" value="Genomic_DNA"/>
</dbReference>
<keyword evidence="5" id="KW-0227">DNA damage</keyword>
<keyword evidence="7" id="KW-0460">Magnesium</keyword>
<comment type="caution">
    <text evidence="10">The sequence shown here is derived from an EMBL/GenBank/DDBJ whole genome shotgun (WGS) entry which is preliminary data.</text>
</comment>
<dbReference type="InterPro" id="IPR036691">
    <property type="entry name" value="Endo/exonu/phosph_ase_sf"/>
</dbReference>
<dbReference type="GO" id="GO:0006281">
    <property type="term" value="P:DNA repair"/>
    <property type="evidence" value="ECO:0007669"/>
    <property type="project" value="UniProtKB-KW"/>
</dbReference>
<evidence type="ECO:0000256" key="1">
    <source>
        <dbReference type="ARBA" id="ARBA00001936"/>
    </source>
</evidence>
<keyword evidence="4" id="KW-0479">Metal-binding</keyword>
<dbReference type="SUPFAM" id="SSF56219">
    <property type="entry name" value="DNase I-like"/>
    <property type="match status" value="1"/>
</dbReference>